<evidence type="ECO:0000313" key="2">
    <source>
        <dbReference type="Proteomes" id="UP000481033"/>
    </source>
</evidence>
<proteinExistence type="predicted"/>
<reference evidence="1 2" key="1">
    <citation type="journal article" date="2020" name="Microb. Ecol.">
        <title>Ecogenomics of the Marine Benthic Filamentous Cyanobacterium Adonisia.</title>
        <authorList>
            <person name="Walter J.M."/>
            <person name="Coutinho F.H."/>
            <person name="Leomil L."/>
            <person name="Hargreaves P.I."/>
            <person name="Campeao M.E."/>
            <person name="Vieira V.V."/>
            <person name="Silva B.S."/>
            <person name="Fistarol G.O."/>
            <person name="Salomon P.S."/>
            <person name="Sawabe T."/>
            <person name="Mino S."/>
            <person name="Hosokawa M."/>
            <person name="Miyashita H."/>
            <person name="Maruyama F."/>
            <person name="van Verk M.C."/>
            <person name="Dutilh B.E."/>
            <person name="Thompson C.C."/>
            <person name="Thompson F.L."/>
        </authorList>
    </citation>
    <scope>NUCLEOTIDE SEQUENCE [LARGE SCALE GENOMIC DNA]</scope>
    <source>
        <strain evidence="1 2">CCMR0081</strain>
    </source>
</reference>
<organism evidence="1 2">
    <name type="scientific">Adonisia turfae CCMR0081</name>
    <dbReference type="NCBI Taxonomy" id="2292702"/>
    <lineage>
        <taxon>Bacteria</taxon>
        <taxon>Bacillati</taxon>
        <taxon>Cyanobacteriota</taxon>
        <taxon>Adonisia</taxon>
        <taxon>Adonisia turfae</taxon>
    </lineage>
</organism>
<dbReference type="EMBL" id="QXHD01000004">
    <property type="protein sequence ID" value="NEZ60368.1"/>
    <property type="molecule type" value="Genomic_DNA"/>
</dbReference>
<keyword evidence="2" id="KW-1185">Reference proteome</keyword>
<accession>A0A6M0RVW3</accession>
<comment type="caution">
    <text evidence="1">The sequence shown here is derived from an EMBL/GenBank/DDBJ whole genome shotgun (WGS) entry which is preliminary data.</text>
</comment>
<sequence>MQLTHLGAPYTPSTQSIETVETKAKLSFLGRRFKMRAPVAMPVTPRSNPLTL</sequence>
<gene>
    <name evidence="1" type="ORF">DXZ20_32940</name>
</gene>
<dbReference type="AlphaFoldDB" id="A0A6M0RVW3"/>
<protein>
    <submittedName>
        <fullName evidence="1">DUF4278 domain-containing protein</fullName>
    </submittedName>
</protein>
<dbReference type="Proteomes" id="UP000481033">
    <property type="component" value="Unassembled WGS sequence"/>
</dbReference>
<name>A0A6M0RVW3_9CYAN</name>
<dbReference type="RefSeq" id="WP_163659981.1">
    <property type="nucleotide sequence ID" value="NZ_QXHD01000004.1"/>
</dbReference>
<evidence type="ECO:0000313" key="1">
    <source>
        <dbReference type="EMBL" id="NEZ60368.1"/>
    </source>
</evidence>